<accession>A0A0A8Y7E0</accession>
<feature type="signal peptide" evidence="1">
    <location>
        <begin position="1"/>
        <end position="19"/>
    </location>
</feature>
<feature type="chain" id="PRO_5002061721" evidence="1">
    <location>
        <begin position="20"/>
        <end position="38"/>
    </location>
</feature>
<evidence type="ECO:0000313" key="2">
    <source>
        <dbReference type="EMBL" id="JAD22061.1"/>
    </source>
</evidence>
<organism evidence="2">
    <name type="scientific">Arundo donax</name>
    <name type="common">Giant reed</name>
    <name type="synonym">Donax arundinaceus</name>
    <dbReference type="NCBI Taxonomy" id="35708"/>
    <lineage>
        <taxon>Eukaryota</taxon>
        <taxon>Viridiplantae</taxon>
        <taxon>Streptophyta</taxon>
        <taxon>Embryophyta</taxon>
        <taxon>Tracheophyta</taxon>
        <taxon>Spermatophyta</taxon>
        <taxon>Magnoliopsida</taxon>
        <taxon>Liliopsida</taxon>
        <taxon>Poales</taxon>
        <taxon>Poaceae</taxon>
        <taxon>PACMAD clade</taxon>
        <taxon>Arundinoideae</taxon>
        <taxon>Arundineae</taxon>
        <taxon>Arundo</taxon>
    </lineage>
</organism>
<dbReference type="AlphaFoldDB" id="A0A0A8Y7E0"/>
<proteinExistence type="predicted"/>
<protein>
    <submittedName>
        <fullName evidence="2">Uncharacterized protein</fullName>
    </submittedName>
</protein>
<sequence>MNLMTAVTVIGSFSLMVCSNCTCFPCYPFMGNAVELAT</sequence>
<reference evidence="2" key="1">
    <citation type="submission" date="2014-09" db="EMBL/GenBank/DDBJ databases">
        <authorList>
            <person name="Magalhaes I.L.F."/>
            <person name="Oliveira U."/>
            <person name="Santos F.R."/>
            <person name="Vidigal T.H.D.A."/>
            <person name="Brescovit A.D."/>
            <person name="Santos A.J."/>
        </authorList>
    </citation>
    <scope>NUCLEOTIDE SEQUENCE</scope>
    <source>
        <tissue evidence="2">Shoot tissue taken approximately 20 cm above the soil surface</tissue>
    </source>
</reference>
<evidence type="ECO:0000256" key="1">
    <source>
        <dbReference type="SAM" id="SignalP"/>
    </source>
</evidence>
<reference evidence="2" key="2">
    <citation type="journal article" date="2015" name="Data Brief">
        <title>Shoot transcriptome of the giant reed, Arundo donax.</title>
        <authorList>
            <person name="Barrero R.A."/>
            <person name="Guerrero F.D."/>
            <person name="Moolhuijzen P."/>
            <person name="Goolsby J.A."/>
            <person name="Tidwell J."/>
            <person name="Bellgard S.E."/>
            <person name="Bellgard M.I."/>
        </authorList>
    </citation>
    <scope>NUCLEOTIDE SEQUENCE</scope>
    <source>
        <tissue evidence="2">Shoot tissue taken approximately 20 cm above the soil surface</tissue>
    </source>
</reference>
<keyword evidence="1" id="KW-0732">Signal</keyword>
<name>A0A0A8Y7E0_ARUDO</name>
<dbReference type="EMBL" id="GBRH01275834">
    <property type="protein sequence ID" value="JAD22061.1"/>
    <property type="molecule type" value="Transcribed_RNA"/>
</dbReference>